<comment type="caution">
    <text evidence="8">The sequence shown here is derived from an EMBL/GenBank/DDBJ whole genome shotgun (WGS) entry which is preliminary data.</text>
</comment>
<dbReference type="InterPro" id="IPR005333">
    <property type="entry name" value="Transcription_factor_TCP"/>
</dbReference>
<evidence type="ECO:0000313" key="8">
    <source>
        <dbReference type="EMBL" id="KAK8923591.1"/>
    </source>
</evidence>
<evidence type="ECO:0000259" key="7">
    <source>
        <dbReference type="PROSITE" id="PS51369"/>
    </source>
</evidence>
<accession>A0AAP0B1L8</accession>
<evidence type="ECO:0000256" key="3">
    <source>
        <dbReference type="ARBA" id="ARBA00023125"/>
    </source>
</evidence>
<dbReference type="PROSITE" id="PS51369">
    <property type="entry name" value="TCP"/>
    <property type="match status" value="1"/>
</dbReference>
<feature type="compositionally biased region" description="Basic and acidic residues" evidence="6">
    <location>
        <begin position="1"/>
        <end position="19"/>
    </location>
</feature>
<name>A0AAP0B1L8_9ASPA</name>
<dbReference type="EMBL" id="JBBWWQ010000017">
    <property type="protein sequence ID" value="KAK8923591.1"/>
    <property type="molecule type" value="Genomic_DNA"/>
</dbReference>
<evidence type="ECO:0000256" key="4">
    <source>
        <dbReference type="ARBA" id="ARBA00023163"/>
    </source>
</evidence>
<dbReference type="GO" id="GO:0003700">
    <property type="term" value="F:DNA-binding transcription factor activity"/>
    <property type="evidence" value="ECO:0007669"/>
    <property type="project" value="InterPro"/>
</dbReference>
<evidence type="ECO:0000256" key="2">
    <source>
        <dbReference type="ARBA" id="ARBA00023015"/>
    </source>
</evidence>
<dbReference type="PANTHER" id="PTHR31072">
    <property type="entry name" value="TRANSCRIPTION FACTOR TCP4-RELATED"/>
    <property type="match status" value="1"/>
</dbReference>
<evidence type="ECO:0000256" key="1">
    <source>
        <dbReference type="ARBA" id="ARBA00004123"/>
    </source>
</evidence>
<dbReference type="GO" id="GO:0005634">
    <property type="term" value="C:nucleus"/>
    <property type="evidence" value="ECO:0007669"/>
    <property type="project" value="UniProtKB-SubCell"/>
</dbReference>
<dbReference type="GO" id="GO:0043565">
    <property type="term" value="F:sequence-specific DNA binding"/>
    <property type="evidence" value="ECO:0007669"/>
    <property type="project" value="TreeGrafter"/>
</dbReference>
<dbReference type="InterPro" id="IPR017887">
    <property type="entry name" value="TF_TCP_subgr"/>
</dbReference>
<feature type="region of interest" description="Disordered" evidence="6">
    <location>
        <begin position="1"/>
        <end position="24"/>
    </location>
</feature>
<feature type="domain" description="TCP" evidence="7">
    <location>
        <begin position="50"/>
        <end position="108"/>
    </location>
</feature>
<evidence type="ECO:0000256" key="5">
    <source>
        <dbReference type="ARBA" id="ARBA00023242"/>
    </source>
</evidence>
<organism evidence="8 9">
    <name type="scientific">Platanthera zijinensis</name>
    <dbReference type="NCBI Taxonomy" id="2320716"/>
    <lineage>
        <taxon>Eukaryota</taxon>
        <taxon>Viridiplantae</taxon>
        <taxon>Streptophyta</taxon>
        <taxon>Embryophyta</taxon>
        <taxon>Tracheophyta</taxon>
        <taxon>Spermatophyta</taxon>
        <taxon>Magnoliopsida</taxon>
        <taxon>Liliopsida</taxon>
        <taxon>Asparagales</taxon>
        <taxon>Orchidaceae</taxon>
        <taxon>Orchidoideae</taxon>
        <taxon>Orchideae</taxon>
        <taxon>Orchidinae</taxon>
        <taxon>Platanthera</taxon>
    </lineage>
</organism>
<dbReference type="AlphaFoldDB" id="A0AAP0B1L8"/>
<dbReference type="Pfam" id="PF03634">
    <property type="entry name" value="TCP"/>
    <property type="match status" value="1"/>
</dbReference>
<evidence type="ECO:0000313" key="9">
    <source>
        <dbReference type="Proteomes" id="UP001418222"/>
    </source>
</evidence>
<sequence>MSKDLNEKELKQRGGTKSDARKRRTITRMWSSALRDRNPRIVRASKAFGGKDRHSKVSTVRGLKDRRVRMSAHAAIQLYDLQEKLGLSQPSKVVDWLIDAARHEIDKLPPLPAIPGNLIQLPPSHYNVQNVSCDAFSYNVQQYYEKSSAGIIASAGKCHDDEINCGMAYSYCIQLDPNVGAPGSYGQPMRFPSAFSSDGNHDTTGNFEIPITFAQLLPLIAGELSCS</sequence>
<keyword evidence="3" id="KW-0238">DNA-binding</keyword>
<reference evidence="8 9" key="1">
    <citation type="journal article" date="2022" name="Nat. Plants">
        <title>Genomes of leafy and leafless Platanthera orchids illuminate the evolution of mycoheterotrophy.</title>
        <authorList>
            <person name="Li M.H."/>
            <person name="Liu K.W."/>
            <person name="Li Z."/>
            <person name="Lu H.C."/>
            <person name="Ye Q.L."/>
            <person name="Zhang D."/>
            <person name="Wang J.Y."/>
            <person name="Li Y.F."/>
            <person name="Zhong Z.M."/>
            <person name="Liu X."/>
            <person name="Yu X."/>
            <person name="Liu D.K."/>
            <person name="Tu X.D."/>
            <person name="Liu B."/>
            <person name="Hao Y."/>
            <person name="Liao X.Y."/>
            <person name="Jiang Y.T."/>
            <person name="Sun W.H."/>
            <person name="Chen J."/>
            <person name="Chen Y.Q."/>
            <person name="Ai Y."/>
            <person name="Zhai J.W."/>
            <person name="Wu S.S."/>
            <person name="Zhou Z."/>
            <person name="Hsiao Y.Y."/>
            <person name="Wu W.L."/>
            <person name="Chen Y.Y."/>
            <person name="Lin Y.F."/>
            <person name="Hsu J.L."/>
            <person name="Li C.Y."/>
            <person name="Wang Z.W."/>
            <person name="Zhao X."/>
            <person name="Zhong W.Y."/>
            <person name="Ma X.K."/>
            <person name="Ma L."/>
            <person name="Huang J."/>
            <person name="Chen G.Z."/>
            <person name="Huang M.Z."/>
            <person name="Huang L."/>
            <person name="Peng D.H."/>
            <person name="Luo Y.B."/>
            <person name="Zou S.Q."/>
            <person name="Chen S.P."/>
            <person name="Lan S."/>
            <person name="Tsai W.C."/>
            <person name="Van de Peer Y."/>
            <person name="Liu Z.J."/>
        </authorList>
    </citation>
    <scope>NUCLEOTIDE SEQUENCE [LARGE SCALE GENOMIC DNA]</scope>
    <source>
        <strain evidence="8">Lor287</strain>
    </source>
</reference>
<keyword evidence="9" id="KW-1185">Reference proteome</keyword>
<keyword evidence="2" id="KW-0805">Transcription regulation</keyword>
<keyword evidence="5" id="KW-0539">Nucleus</keyword>
<gene>
    <name evidence="8" type="primary">TCP13</name>
    <name evidence="8" type="ORF">KSP39_PZI019843</name>
</gene>
<dbReference type="Proteomes" id="UP001418222">
    <property type="component" value="Unassembled WGS sequence"/>
</dbReference>
<protein>
    <submittedName>
        <fullName evidence="8">Transcription factor TCP13</fullName>
    </submittedName>
</protein>
<dbReference type="PANTHER" id="PTHR31072:SF147">
    <property type="entry name" value="TRANSCRIPTION FACTOR TCP13"/>
    <property type="match status" value="1"/>
</dbReference>
<proteinExistence type="predicted"/>
<evidence type="ECO:0000256" key="6">
    <source>
        <dbReference type="SAM" id="MobiDB-lite"/>
    </source>
</evidence>
<comment type="subcellular location">
    <subcellularLocation>
        <location evidence="1">Nucleus</location>
    </subcellularLocation>
</comment>
<keyword evidence="4" id="KW-0804">Transcription</keyword>